<evidence type="ECO:0000313" key="1">
    <source>
        <dbReference type="EMBL" id="SDK75800.1"/>
    </source>
</evidence>
<dbReference type="EMBL" id="FNFY01000009">
    <property type="protein sequence ID" value="SDK75800.1"/>
    <property type="molecule type" value="Genomic_DNA"/>
</dbReference>
<sequence>MKNELFHKTAGWMKRNTRPLEYARWAYLFEGGSKEKVIDNLSAFQNSDGGFAHGLEPDSMLPESNAIDTWAACQILMEVDAYGDDPIVRAAMDYLMQSYDRGNALWKTVVPEHNNYPHAPWWHYSEDAQENWMYNPTVELASYLIHWCEADSEAYELGLEVMERATIHLLNSSEMDFHEVNNFQKAYEITGDAPKEVRVKLNELIEDSMDTDPKSWGKSYKPLSLNMIFSKEDELYGKYEDLIEKNVRYLKETVNSEGVWDITWEWGQYMEDYYVARQQWKGILAVGNYKNLKKFD</sequence>
<reference evidence="2" key="1">
    <citation type="submission" date="2016-10" db="EMBL/GenBank/DDBJ databases">
        <authorList>
            <person name="Varghese N."/>
            <person name="Submissions S."/>
        </authorList>
    </citation>
    <scope>NUCLEOTIDE SEQUENCE [LARGE SCALE GENOMIC DNA]</scope>
    <source>
        <strain evidence="2">CGMCC 1.8895</strain>
    </source>
</reference>
<evidence type="ECO:0000313" key="2">
    <source>
        <dbReference type="Proteomes" id="UP000199008"/>
    </source>
</evidence>
<dbReference type="OrthoDB" id="3286086at2"/>
<accession>A0A1G9EI28</accession>
<dbReference type="InterPro" id="IPR008930">
    <property type="entry name" value="Terpenoid_cyclase/PrenylTrfase"/>
</dbReference>
<dbReference type="Proteomes" id="UP000199008">
    <property type="component" value="Unassembled WGS sequence"/>
</dbReference>
<organism evidence="1 2">
    <name type="scientific">Lacicoccus qingdaonensis</name>
    <dbReference type="NCBI Taxonomy" id="576118"/>
    <lineage>
        <taxon>Bacteria</taxon>
        <taxon>Bacillati</taxon>
        <taxon>Bacillota</taxon>
        <taxon>Bacilli</taxon>
        <taxon>Bacillales</taxon>
        <taxon>Salinicoccaceae</taxon>
        <taxon>Lacicoccus</taxon>
    </lineage>
</organism>
<evidence type="ECO:0008006" key="3">
    <source>
        <dbReference type="Google" id="ProtNLM"/>
    </source>
</evidence>
<dbReference type="STRING" id="576118.SAMN05216216_1094"/>
<name>A0A1G9EI28_9BACL</name>
<dbReference type="RefSeq" id="WP_092985865.1">
    <property type="nucleotide sequence ID" value="NZ_FNFY01000009.1"/>
</dbReference>
<proteinExistence type="predicted"/>
<dbReference type="AlphaFoldDB" id="A0A1G9EI28"/>
<gene>
    <name evidence="1" type="ORF">SAMN05216216_1094</name>
</gene>
<dbReference type="SUPFAM" id="SSF48239">
    <property type="entry name" value="Terpenoid cyclases/Protein prenyltransferases"/>
    <property type="match status" value="1"/>
</dbReference>
<dbReference type="Gene3D" id="1.50.10.20">
    <property type="match status" value="1"/>
</dbReference>
<keyword evidence="2" id="KW-1185">Reference proteome</keyword>
<protein>
    <recommendedName>
        <fullName evidence="3">Prenyltransferase and squalene oxidase repeat-containing protein</fullName>
    </recommendedName>
</protein>